<dbReference type="Proteomes" id="UP000010482">
    <property type="component" value="Chromosome"/>
</dbReference>
<protein>
    <recommendedName>
        <fullName evidence="1">DUF1400 domain-containing protein</fullName>
    </recommendedName>
</protein>
<dbReference type="InterPro" id="IPR010802">
    <property type="entry name" value="DUF1400"/>
</dbReference>
<dbReference type="HOGENOM" id="CLU_107447_0_0_3"/>
<dbReference type="AlphaFoldDB" id="K9Z0C9"/>
<evidence type="ECO:0000259" key="1">
    <source>
        <dbReference type="Pfam" id="PF07176"/>
    </source>
</evidence>
<evidence type="ECO:0000313" key="2">
    <source>
        <dbReference type="EMBL" id="AFZ51823.1"/>
    </source>
</evidence>
<name>K9Z0C9_DACS8</name>
<dbReference type="KEGG" id="dsl:Dacsa_3316"/>
<dbReference type="EMBL" id="CP003944">
    <property type="protein sequence ID" value="AFZ51823.1"/>
    <property type="molecule type" value="Genomic_DNA"/>
</dbReference>
<reference evidence="2" key="1">
    <citation type="submission" date="2012-04" db="EMBL/GenBank/DDBJ databases">
        <title>Finished genome of Dactylococcopsis salina PCC 8305.</title>
        <authorList>
            <consortium name="US DOE Joint Genome Institute"/>
            <person name="Gugger M."/>
            <person name="Coursin T."/>
            <person name="Rippka R."/>
            <person name="Tandeau De Marsac N."/>
            <person name="Huntemann M."/>
            <person name="Wei C.-L."/>
            <person name="Han J."/>
            <person name="Detter J.C."/>
            <person name="Han C."/>
            <person name="Tapia R."/>
            <person name="Daligault H."/>
            <person name="Chen A."/>
            <person name="Krypides N."/>
            <person name="Mavromatis K."/>
            <person name="Markowitz V."/>
            <person name="Szeto E."/>
            <person name="Ivanova N."/>
            <person name="Ovchinnikova G."/>
            <person name="Pagani I."/>
            <person name="Pati A."/>
            <person name="Goodwin L."/>
            <person name="Peters L."/>
            <person name="Pitluck S."/>
            <person name="Woyke T."/>
            <person name="Kerfeld C."/>
        </authorList>
    </citation>
    <scope>NUCLEOTIDE SEQUENCE [LARGE SCALE GENOMIC DNA]</scope>
    <source>
        <strain evidence="2">PCC 8305</strain>
    </source>
</reference>
<dbReference type="STRING" id="13035.Dacsa_3316"/>
<keyword evidence="3" id="KW-1185">Reference proteome</keyword>
<organism evidence="2 3">
    <name type="scientific">Dactylococcopsis salina (strain PCC 8305)</name>
    <name type="common">Myxobactron salinum</name>
    <dbReference type="NCBI Taxonomy" id="13035"/>
    <lineage>
        <taxon>Bacteria</taxon>
        <taxon>Bacillati</taxon>
        <taxon>Cyanobacteriota</taxon>
        <taxon>Cyanophyceae</taxon>
        <taxon>Nodosilineales</taxon>
        <taxon>Cymatolegaceae</taxon>
        <taxon>Dactylococcopsis</taxon>
    </lineage>
</organism>
<dbReference type="RefSeq" id="WP_015230799.1">
    <property type="nucleotide sequence ID" value="NC_019780.1"/>
</dbReference>
<dbReference type="eggNOG" id="COG4188">
    <property type="taxonomic scope" value="Bacteria"/>
</dbReference>
<evidence type="ECO:0000313" key="3">
    <source>
        <dbReference type="Proteomes" id="UP000010482"/>
    </source>
</evidence>
<proteinExistence type="predicted"/>
<gene>
    <name evidence="2" type="ORF">Dacsa_3316</name>
</gene>
<sequence>MKSLSQAIISLLVTVGILGGGSAIASETIIFKYKMFRESISVGELRTFADTGELSSSLEFYLEKSQQEPERLQQALITPIPADSVFLYKFFNSFPGELALDQMSSIVQHPSGTANRQSLRAAFVSSALPDDNLRLIEVMENYPTAEVLVQGDRVIEFYENLNQIMENFDRK</sequence>
<dbReference type="Pfam" id="PF07176">
    <property type="entry name" value="DUF1400"/>
    <property type="match status" value="1"/>
</dbReference>
<accession>K9Z0C9</accession>
<feature type="domain" description="DUF1400" evidence="1">
    <location>
        <begin position="25"/>
        <end position="148"/>
    </location>
</feature>
<dbReference type="OrthoDB" id="454181at2"/>